<evidence type="ECO:0000259" key="2">
    <source>
        <dbReference type="PROSITE" id="PS51819"/>
    </source>
</evidence>
<dbReference type="Proteomes" id="UP000033945">
    <property type="component" value="Unassembled WGS sequence"/>
</dbReference>
<reference evidence="3 4" key="1">
    <citation type="journal article" date="2015" name="Nature">
        <title>rRNA introns, odd ribosomes, and small enigmatic genomes across a large radiation of phyla.</title>
        <authorList>
            <person name="Brown C.T."/>
            <person name="Hug L.A."/>
            <person name="Thomas B.C."/>
            <person name="Sharon I."/>
            <person name="Castelle C.J."/>
            <person name="Singh A."/>
            <person name="Wilkins M.J."/>
            <person name="Williams K.H."/>
            <person name="Banfield J.F."/>
        </authorList>
    </citation>
    <scope>NUCLEOTIDE SEQUENCE [LARGE SCALE GENOMIC DNA]</scope>
</reference>
<evidence type="ECO:0000313" key="4">
    <source>
        <dbReference type="Proteomes" id="UP000033945"/>
    </source>
</evidence>
<dbReference type="GO" id="GO:0046872">
    <property type="term" value="F:metal ion binding"/>
    <property type="evidence" value="ECO:0007669"/>
    <property type="project" value="UniProtKB-KW"/>
</dbReference>
<feature type="domain" description="VOC" evidence="2">
    <location>
        <begin position="5"/>
        <end position="124"/>
    </location>
</feature>
<keyword evidence="1" id="KW-0479">Metal-binding</keyword>
<gene>
    <name evidence="3" type="ORF">UW55_C0002G0074</name>
</gene>
<dbReference type="AlphaFoldDB" id="A0A0G1LVA1"/>
<accession>A0A0G1LVA1</accession>
<dbReference type="PANTHER" id="PTHR36113:SF6">
    <property type="entry name" value="FOSFOMYCIN RESISTANCE PROTEIN FOSX"/>
    <property type="match status" value="1"/>
</dbReference>
<protein>
    <submittedName>
        <fullName evidence="3">Glyoxalase/bleomycin resistance protein/dioxygenase</fullName>
    </submittedName>
</protein>
<dbReference type="Pfam" id="PF00903">
    <property type="entry name" value="Glyoxalase"/>
    <property type="match status" value="1"/>
</dbReference>
<dbReference type="InterPro" id="IPR029068">
    <property type="entry name" value="Glyas_Bleomycin-R_OHBP_Dase"/>
</dbReference>
<dbReference type="PROSITE" id="PS51819">
    <property type="entry name" value="VOC"/>
    <property type="match status" value="1"/>
</dbReference>
<dbReference type="GO" id="GO:0051213">
    <property type="term" value="F:dioxygenase activity"/>
    <property type="evidence" value="ECO:0007669"/>
    <property type="project" value="UniProtKB-KW"/>
</dbReference>
<dbReference type="InterPro" id="IPR037523">
    <property type="entry name" value="VOC_core"/>
</dbReference>
<evidence type="ECO:0000256" key="1">
    <source>
        <dbReference type="ARBA" id="ARBA00022723"/>
    </source>
</evidence>
<comment type="caution">
    <text evidence="3">The sequence shown here is derived from an EMBL/GenBank/DDBJ whole genome shotgun (WGS) entry which is preliminary data.</text>
</comment>
<proteinExistence type="predicted"/>
<dbReference type="InterPro" id="IPR004360">
    <property type="entry name" value="Glyas_Fos-R_dOase_dom"/>
</dbReference>
<dbReference type="PANTHER" id="PTHR36113">
    <property type="entry name" value="LYASE, PUTATIVE-RELATED-RELATED"/>
    <property type="match status" value="1"/>
</dbReference>
<organism evidence="3 4">
    <name type="scientific">Candidatus Giovannonibacteria bacterium GW2011_GWA2_44_26</name>
    <dbReference type="NCBI Taxonomy" id="1618648"/>
    <lineage>
        <taxon>Bacteria</taxon>
        <taxon>Candidatus Giovannoniibacteriota</taxon>
    </lineage>
</organism>
<dbReference type="SUPFAM" id="SSF54593">
    <property type="entry name" value="Glyoxalase/Bleomycin resistance protein/Dihydroxybiphenyl dioxygenase"/>
    <property type="match status" value="1"/>
</dbReference>
<evidence type="ECO:0000313" key="3">
    <source>
        <dbReference type="EMBL" id="KKT63609.1"/>
    </source>
</evidence>
<name>A0A0G1LVA1_9BACT</name>
<dbReference type="EMBL" id="LCIT01000002">
    <property type="protein sequence ID" value="KKT63609.1"/>
    <property type="molecule type" value="Genomic_DNA"/>
</dbReference>
<sequence length="129" mass="15339">MKPESINHILLMVSNVKKTEKFYVKILGKPIHKDKDSVAWKIRDTKLFFGLPFKKLRGNVFNRNHIGLNHLAFAVRTLNELKKWEKKLNDSGIKNSGIIKDKYKNQDYIWFDDPDNIRQEFYLHPPNEE</sequence>
<keyword evidence="3" id="KW-0560">Oxidoreductase</keyword>
<keyword evidence="3" id="KW-0223">Dioxygenase</keyword>
<dbReference type="Gene3D" id="3.10.180.10">
    <property type="entry name" value="2,3-Dihydroxybiphenyl 1,2-Dioxygenase, domain 1"/>
    <property type="match status" value="1"/>
</dbReference>
<dbReference type="InterPro" id="IPR051332">
    <property type="entry name" value="Fosfomycin_Res_Enzymes"/>
</dbReference>